<feature type="compositionally biased region" description="Basic and acidic residues" evidence="1">
    <location>
        <begin position="77"/>
        <end position="86"/>
    </location>
</feature>
<feature type="region of interest" description="Disordered" evidence="1">
    <location>
        <begin position="1"/>
        <end position="86"/>
    </location>
</feature>
<reference evidence="2 3" key="1">
    <citation type="journal article" date="2024" name="Science">
        <title>Giant polyketide synthase enzymes in the biosynthesis of giant marine polyether toxins.</title>
        <authorList>
            <person name="Fallon T.R."/>
            <person name="Shende V.V."/>
            <person name="Wierzbicki I.H."/>
            <person name="Pendleton A.L."/>
            <person name="Watervoot N.F."/>
            <person name="Auber R.P."/>
            <person name="Gonzalez D.J."/>
            <person name="Wisecaver J.H."/>
            <person name="Moore B.S."/>
        </authorList>
    </citation>
    <scope>NUCLEOTIDE SEQUENCE [LARGE SCALE GENOMIC DNA]</scope>
    <source>
        <strain evidence="2 3">12B1</strain>
    </source>
</reference>
<gene>
    <name evidence="2" type="ORF">AB1Y20_014121</name>
</gene>
<sequence>MSVDFDYDENQGNTARPHRPPTPPNSRVTSGEHHTRLRGSLHVLNTEDSQTKRRLWSRRPIQAAKRGKTHGKGKTLTRQDNRRQKI</sequence>
<protein>
    <submittedName>
        <fullName evidence="2">Uncharacterized protein</fullName>
    </submittedName>
</protein>
<accession>A0AB34IH91</accession>
<organism evidence="2 3">
    <name type="scientific">Prymnesium parvum</name>
    <name type="common">Toxic golden alga</name>
    <dbReference type="NCBI Taxonomy" id="97485"/>
    <lineage>
        <taxon>Eukaryota</taxon>
        <taxon>Haptista</taxon>
        <taxon>Haptophyta</taxon>
        <taxon>Prymnesiophyceae</taxon>
        <taxon>Prymnesiales</taxon>
        <taxon>Prymnesiaceae</taxon>
        <taxon>Prymnesium</taxon>
    </lineage>
</organism>
<name>A0AB34IH91_PRYPA</name>
<evidence type="ECO:0000256" key="1">
    <source>
        <dbReference type="SAM" id="MobiDB-lite"/>
    </source>
</evidence>
<comment type="caution">
    <text evidence="2">The sequence shown here is derived from an EMBL/GenBank/DDBJ whole genome shotgun (WGS) entry which is preliminary data.</text>
</comment>
<dbReference type="AlphaFoldDB" id="A0AB34IH91"/>
<evidence type="ECO:0000313" key="2">
    <source>
        <dbReference type="EMBL" id="KAL1498817.1"/>
    </source>
</evidence>
<dbReference type="Proteomes" id="UP001515480">
    <property type="component" value="Unassembled WGS sequence"/>
</dbReference>
<feature type="compositionally biased region" description="Basic residues" evidence="1">
    <location>
        <begin position="65"/>
        <end position="75"/>
    </location>
</feature>
<keyword evidence="3" id="KW-1185">Reference proteome</keyword>
<dbReference type="EMBL" id="JBGBPQ010000027">
    <property type="protein sequence ID" value="KAL1498817.1"/>
    <property type="molecule type" value="Genomic_DNA"/>
</dbReference>
<proteinExistence type="predicted"/>
<evidence type="ECO:0000313" key="3">
    <source>
        <dbReference type="Proteomes" id="UP001515480"/>
    </source>
</evidence>